<name>A0A6M0SH37_9CYAN</name>
<dbReference type="AlphaFoldDB" id="A0A6M0SH37"/>
<evidence type="ECO:0000313" key="2">
    <source>
        <dbReference type="Proteomes" id="UP000473574"/>
    </source>
</evidence>
<protein>
    <submittedName>
        <fullName evidence="1">Uncharacterized protein</fullName>
    </submittedName>
</protein>
<dbReference type="Proteomes" id="UP000473574">
    <property type="component" value="Unassembled WGS sequence"/>
</dbReference>
<sequence>MSQILPMVPTSIPVDAVQYSRLKGLIPDCENPEKLIRLVCDVIESLSSVVHEQSNYIYLLENSELPKDR</sequence>
<evidence type="ECO:0000313" key="1">
    <source>
        <dbReference type="EMBL" id="NEZ67879.1"/>
    </source>
</evidence>
<organism evidence="1 2">
    <name type="scientific">Adonisia turfae CCMR0082</name>
    <dbReference type="NCBI Taxonomy" id="2304604"/>
    <lineage>
        <taxon>Bacteria</taxon>
        <taxon>Bacillati</taxon>
        <taxon>Cyanobacteriota</taxon>
        <taxon>Adonisia</taxon>
        <taxon>Adonisia turfae</taxon>
    </lineage>
</organism>
<dbReference type="EMBL" id="QZCE01000002">
    <property type="protein sequence ID" value="NEZ67879.1"/>
    <property type="molecule type" value="Genomic_DNA"/>
</dbReference>
<gene>
    <name evidence="1" type="ORF">D0962_34875</name>
</gene>
<proteinExistence type="predicted"/>
<accession>A0A6M0SH37</accession>
<reference evidence="1 2" key="1">
    <citation type="journal article" date="2020" name="Microb. Ecol.">
        <title>Ecogenomics of the Marine Benthic Filamentous Cyanobacterium Adonisia.</title>
        <authorList>
            <person name="Walter J.M."/>
            <person name="Coutinho F.H."/>
            <person name="Leomil L."/>
            <person name="Hargreaves P.I."/>
            <person name="Campeao M.E."/>
            <person name="Vieira V.V."/>
            <person name="Silva B.S."/>
            <person name="Fistarol G.O."/>
            <person name="Salomon P.S."/>
            <person name="Sawabe T."/>
            <person name="Mino S."/>
            <person name="Hosokawa M."/>
            <person name="Miyashita H."/>
            <person name="Maruyama F."/>
            <person name="van Verk M.C."/>
            <person name="Dutilh B.E."/>
            <person name="Thompson C.C."/>
            <person name="Thompson F.L."/>
        </authorList>
    </citation>
    <scope>NUCLEOTIDE SEQUENCE [LARGE SCALE GENOMIC DNA]</scope>
    <source>
        <strain evidence="1 2">CCMR0082</strain>
    </source>
</reference>
<comment type="caution">
    <text evidence="1">The sequence shown here is derived from an EMBL/GenBank/DDBJ whole genome shotgun (WGS) entry which is preliminary data.</text>
</comment>